<keyword evidence="1" id="KW-0472">Membrane</keyword>
<dbReference type="Proteomes" id="UP000823915">
    <property type="component" value="Unassembled WGS sequence"/>
</dbReference>
<dbReference type="EMBL" id="DXDU01000018">
    <property type="protein sequence ID" value="HIY25819.1"/>
    <property type="molecule type" value="Genomic_DNA"/>
</dbReference>
<feature type="transmembrane region" description="Helical" evidence="1">
    <location>
        <begin position="12"/>
        <end position="34"/>
    </location>
</feature>
<name>A0A9D1YC67_9FIRM</name>
<keyword evidence="1" id="KW-1133">Transmembrane helix</keyword>
<protein>
    <submittedName>
        <fullName evidence="2">Uncharacterized protein</fullName>
    </submittedName>
</protein>
<sequence>MFNKIPRKSYILMLLVFALSMMVFPFDVAMEFSAGPEETTLQVFPYFSLTPWGYGNWFPLLAGILTLAVVVMVFLPPRWKLDKAMVIVLGLSMVCTPLSWLLFNTFADGSVIILLFQAAALLFFLVPSKKPKAPQDNQTK</sequence>
<evidence type="ECO:0000313" key="2">
    <source>
        <dbReference type="EMBL" id="HIY25819.1"/>
    </source>
</evidence>
<proteinExistence type="predicted"/>
<accession>A0A9D1YC67</accession>
<reference evidence="2" key="2">
    <citation type="submission" date="2021-04" db="EMBL/GenBank/DDBJ databases">
        <authorList>
            <person name="Gilroy R."/>
        </authorList>
    </citation>
    <scope>NUCLEOTIDE SEQUENCE</scope>
    <source>
        <strain evidence="2">1282</strain>
    </source>
</reference>
<comment type="caution">
    <text evidence="2">The sequence shown here is derived from an EMBL/GenBank/DDBJ whole genome shotgun (WGS) entry which is preliminary data.</text>
</comment>
<gene>
    <name evidence="2" type="ORF">H9838_01430</name>
</gene>
<keyword evidence="1" id="KW-0812">Transmembrane</keyword>
<reference evidence="2" key="1">
    <citation type="journal article" date="2021" name="PeerJ">
        <title>Extensive microbial diversity within the chicken gut microbiome revealed by metagenomics and culture.</title>
        <authorList>
            <person name="Gilroy R."/>
            <person name="Ravi A."/>
            <person name="Getino M."/>
            <person name="Pursley I."/>
            <person name="Horton D.L."/>
            <person name="Alikhan N.F."/>
            <person name="Baker D."/>
            <person name="Gharbi K."/>
            <person name="Hall N."/>
            <person name="Watson M."/>
            <person name="Adriaenssens E.M."/>
            <person name="Foster-Nyarko E."/>
            <person name="Jarju S."/>
            <person name="Secka A."/>
            <person name="Antonio M."/>
            <person name="Oren A."/>
            <person name="Chaudhuri R.R."/>
            <person name="La Ragione R."/>
            <person name="Hildebrand F."/>
            <person name="Pallen M.J."/>
        </authorList>
    </citation>
    <scope>NUCLEOTIDE SEQUENCE</scope>
    <source>
        <strain evidence="2">1282</strain>
    </source>
</reference>
<feature type="transmembrane region" description="Helical" evidence="1">
    <location>
        <begin position="84"/>
        <end position="103"/>
    </location>
</feature>
<evidence type="ECO:0000313" key="3">
    <source>
        <dbReference type="Proteomes" id="UP000823915"/>
    </source>
</evidence>
<feature type="transmembrane region" description="Helical" evidence="1">
    <location>
        <begin position="54"/>
        <end position="75"/>
    </location>
</feature>
<feature type="transmembrane region" description="Helical" evidence="1">
    <location>
        <begin position="109"/>
        <end position="126"/>
    </location>
</feature>
<evidence type="ECO:0000256" key="1">
    <source>
        <dbReference type="SAM" id="Phobius"/>
    </source>
</evidence>
<dbReference type="AlphaFoldDB" id="A0A9D1YC67"/>
<organism evidence="2 3">
    <name type="scientific">Candidatus Acutalibacter pullistercoris</name>
    <dbReference type="NCBI Taxonomy" id="2838418"/>
    <lineage>
        <taxon>Bacteria</taxon>
        <taxon>Bacillati</taxon>
        <taxon>Bacillota</taxon>
        <taxon>Clostridia</taxon>
        <taxon>Eubacteriales</taxon>
        <taxon>Acutalibacteraceae</taxon>
        <taxon>Acutalibacter</taxon>
    </lineage>
</organism>